<gene>
    <name evidence="2" type="ORF">LL038_09585</name>
</gene>
<sequence>MYKNRIYNKKHYLIIAIIIATCLGYKYVSYRPNKYININDLVNKAYTSSKYDSEMAKHMSKDVYKDTNGYIMCELYQCKKPIKISFKSTEINQHKINGKIFVYMVYDFKMFDADGKLVTGALNSSVVFTVTGTNDNLYIEDNHEYMSGSEVPKMYRYY</sequence>
<dbReference type="AlphaFoldDB" id="A0AA47ELL8"/>
<proteinExistence type="predicted"/>
<dbReference type="RefSeq" id="WP_216126250.1">
    <property type="nucleotide sequence ID" value="NZ_CP086239.1"/>
</dbReference>
<reference evidence="2" key="1">
    <citation type="submission" date="2021-11" db="EMBL/GenBank/DDBJ databases">
        <title>Clostridia strains as spoilage organisms.</title>
        <authorList>
            <person name="Wambui J."/>
            <person name="Stevens M.J.A."/>
            <person name="Stephan R."/>
        </authorList>
    </citation>
    <scope>NUCLEOTIDE SEQUENCE</scope>
    <source>
        <strain evidence="2">CF009</strain>
    </source>
</reference>
<keyword evidence="1" id="KW-0472">Membrane</keyword>
<protein>
    <submittedName>
        <fullName evidence="2">Uncharacterized protein</fullName>
    </submittedName>
</protein>
<evidence type="ECO:0000313" key="2">
    <source>
        <dbReference type="EMBL" id="WAG62461.1"/>
    </source>
</evidence>
<evidence type="ECO:0000313" key="3">
    <source>
        <dbReference type="Proteomes" id="UP001164733"/>
    </source>
</evidence>
<name>A0AA47ELL8_9CLOT</name>
<dbReference type="Proteomes" id="UP001164733">
    <property type="component" value="Chromosome"/>
</dbReference>
<dbReference type="EMBL" id="CP086239">
    <property type="protein sequence ID" value="WAG62461.1"/>
    <property type="molecule type" value="Genomic_DNA"/>
</dbReference>
<evidence type="ECO:0000256" key="1">
    <source>
        <dbReference type="SAM" id="Phobius"/>
    </source>
</evidence>
<keyword evidence="1" id="KW-0812">Transmembrane</keyword>
<organism evidence="2 3">
    <name type="scientific">Clostridium estertheticum</name>
    <dbReference type="NCBI Taxonomy" id="238834"/>
    <lineage>
        <taxon>Bacteria</taxon>
        <taxon>Bacillati</taxon>
        <taxon>Bacillota</taxon>
        <taxon>Clostridia</taxon>
        <taxon>Eubacteriales</taxon>
        <taxon>Clostridiaceae</taxon>
        <taxon>Clostridium</taxon>
    </lineage>
</organism>
<accession>A0AA47ELL8</accession>
<keyword evidence="1" id="KW-1133">Transmembrane helix</keyword>
<feature type="transmembrane region" description="Helical" evidence="1">
    <location>
        <begin position="12"/>
        <end position="28"/>
    </location>
</feature>